<evidence type="ECO:0000256" key="1">
    <source>
        <dbReference type="ARBA" id="ARBA00000085"/>
    </source>
</evidence>
<feature type="domain" description="PAS" evidence="7">
    <location>
        <begin position="197"/>
        <end position="249"/>
    </location>
</feature>
<dbReference type="SMART" id="SM00091">
    <property type="entry name" value="PAS"/>
    <property type="match status" value="4"/>
</dbReference>
<dbReference type="InterPro" id="IPR005467">
    <property type="entry name" value="His_kinase_dom"/>
</dbReference>
<evidence type="ECO:0000313" key="10">
    <source>
        <dbReference type="Proteomes" id="UP000289758"/>
    </source>
</evidence>
<dbReference type="PANTHER" id="PTHR43304">
    <property type="entry name" value="PHYTOCHROME-LIKE PROTEIN CPH1"/>
    <property type="match status" value="1"/>
</dbReference>
<dbReference type="InterPro" id="IPR036097">
    <property type="entry name" value="HisK_dim/P_sf"/>
</dbReference>
<dbReference type="EMBL" id="PDKK01000004">
    <property type="protein sequence ID" value="RXK06297.1"/>
    <property type="molecule type" value="Genomic_DNA"/>
</dbReference>
<dbReference type="SMART" id="SM00387">
    <property type="entry name" value="HATPase_c"/>
    <property type="match status" value="1"/>
</dbReference>
<comment type="caution">
    <text evidence="9">The sequence shown here is derived from an EMBL/GenBank/DDBJ whole genome shotgun (WGS) entry which is preliminary data.</text>
</comment>
<dbReference type="SMART" id="SM00086">
    <property type="entry name" value="PAC"/>
    <property type="match status" value="5"/>
</dbReference>
<dbReference type="Pfam" id="PF08447">
    <property type="entry name" value="PAS_3"/>
    <property type="match status" value="3"/>
</dbReference>
<keyword evidence="5" id="KW-0418">Kinase</keyword>
<evidence type="ECO:0000256" key="4">
    <source>
        <dbReference type="ARBA" id="ARBA00022679"/>
    </source>
</evidence>
<dbReference type="Gene3D" id="1.10.287.130">
    <property type="match status" value="1"/>
</dbReference>
<evidence type="ECO:0000259" key="8">
    <source>
        <dbReference type="PROSITE" id="PS50113"/>
    </source>
</evidence>
<keyword evidence="3" id="KW-0597">Phosphoprotein</keyword>
<feature type="domain" description="PAC" evidence="8">
    <location>
        <begin position="97"/>
        <end position="149"/>
    </location>
</feature>
<dbReference type="InterPro" id="IPR003594">
    <property type="entry name" value="HATPase_dom"/>
</dbReference>
<protein>
    <recommendedName>
        <fullName evidence="2">histidine kinase</fullName>
        <ecNumber evidence="2">2.7.13.3</ecNumber>
    </recommendedName>
</protein>
<dbReference type="InterPro" id="IPR000700">
    <property type="entry name" value="PAS-assoc_C"/>
</dbReference>
<feature type="domain" description="PAC" evidence="8">
    <location>
        <begin position="622"/>
        <end position="674"/>
    </location>
</feature>
<dbReference type="InterPro" id="IPR003661">
    <property type="entry name" value="HisK_dim/P_dom"/>
</dbReference>
<feature type="domain" description="Histidine kinase" evidence="6">
    <location>
        <begin position="687"/>
        <end position="917"/>
    </location>
</feature>
<dbReference type="Gene3D" id="3.30.450.20">
    <property type="entry name" value="PAS domain"/>
    <property type="match status" value="5"/>
</dbReference>
<dbReference type="EC" id="2.7.13.3" evidence="2"/>
<proteinExistence type="predicted"/>
<accession>A0A4Q1APC3</accession>
<dbReference type="RefSeq" id="WP_129086893.1">
    <property type="nucleotide sequence ID" value="NZ_CP053836.1"/>
</dbReference>
<evidence type="ECO:0000256" key="5">
    <source>
        <dbReference type="ARBA" id="ARBA00022777"/>
    </source>
</evidence>
<feature type="domain" description="PAC" evidence="8">
    <location>
        <begin position="251"/>
        <end position="303"/>
    </location>
</feature>
<evidence type="ECO:0000259" key="7">
    <source>
        <dbReference type="PROSITE" id="PS50112"/>
    </source>
</evidence>
<dbReference type="PANTHER" id="PTHR43304:SF1">
    <property type="entry name" value="PAC DOMAIN-CONTAINING PROTEIN"/>
    <property type="match status" value="1"/>
</dbReference>
<dbReference type="NCBIfam" id="TIGR00229">
    <property type="entry name" value="sensory_box"/>
    <property type="match status" value="5"/>
</dbReference>
<dbReference type="AlphaFoldDB" id="A0A4Q1APC3"/>
<dbReference type="OrthoDB" id="9761263at2"/>
<gene>
    <name evidence="9" type="ORF">CRV07_06250</name>
</gene>
<dbReference type="Pfam" id="PF13426">
    <property type="entry name" value="PAS_9"/>
    <property type="match status" value="1"/>
</dbReference>
<dbReference type="Gene3D" id="3.30.565.10">
    <property type="entry name" value="Histidine kinase-like ATPase, C-terminal domain"/>
    <property type="match status" value="1"/>
</dbReference>
<dbReference type="GO" id="GO:0006355">
    <property type="term" value="P:regulation of DNA-templated transcription"/>
    <property type="evidence" value="ECO:0007669"/>
    <property type="project" value="InterPro"/>
</dbReference>
<dbReference type="Pfam" id="PF02518">
    <property type="entry name" value="HATPase_c"/>
    <property type="match status" value="1"/>
</dbReference>
<dbReference type="InterPro" id="IPR001610">
    <property type="entry name" value="PAC"/>
</dbReference>
<dbReference type="Pfam" id="PF00989">
    <property type="entry name" value="PAS"/>
    <property type="match status" value="1"/>
</dbReference>
<comment type="catalytic activity">
    <reaction evidence="1">
        <text>ATP + protein L-histidine = ADP + protein N-phospho-L-histidine.</text>
        <dbReference type="EC" id="2.7.13.3"/>
    </reaction>
</comment>
<organism evidence="9 10">
    <name type="scientific">Halarcobacter ebronensis</name>
    <dbReference type="NCBI Taxonomy" id="1462615"/>
    <lineage>
        <taxon>Bacteria</taxon>
        <taxon>Pseudomonadati</taxon>
        <taxon>Campylobacterota</taxon>
        <taxon>Epsilonproteobacteria</taxon>
        <taxon>Campylobacterales</taxon>
        <taxon>Arcobacteraceae</taxon>
        <taxon>Halarcobacter</taxon>
    </lineage>
</organism>
<dbReference type="CDD" id="cd00130">
    <property type="entry name" value="PAS"/>
    <property type="match status" value="4"/>
</dbReference>
<dbReference type="InterPro" id="IPR000014">
    <property type="entry name" value="PAS"/>
</dbReference>
<evidence type="ECO:0000259" key="6">
    <source>
        <dbReference type="PROSITE" id="PS50109"/>
    </source>
</evidence>
<dbReference type="GO" id="GO:0000155">
    <property type="term" value="F:phosphorelay sensor kinase activity"/>
    <property type="evidence" value="ECO:0007669"/>
    <property type="project" value="InterPro"/>
</dbReference>
<dbReference type="Gene3D" id="2.10.70.100">
    <property type="match status" value="2"/>
</dbReference>
<dbReference type="InterPro" id="IPR052162">
    <property type="entry name" value="Sensor_kinase/Photoreceptor"/>
</dbReference>
<dbReference type="SUPFAM" id="SSF55874">
    <property type="entry name" value="ATPase domain of HSP90 chaperone/DNA topoisomerase II/histidine kinase"/>
    <property type="match status" value="1"/>
</dbReference>
<evidence type="ECO:0000256" key="3">
    <source>
        <dbReference type="ARBA" id="ARBA00022553"/>
    </source>
</evidence>
<feature type="domain" description="PAC" evidence="8">
    <location>
        <begin position="381"/>
        <end position="431"/>
    </location>
</feature>
<dbReference type="InterPro" id="IPR036890">
    <property type="entry name" value="HATPase_C_sf"/>
</dbReference>
<sequence>MQISETHYLKEELDKLIKSDIFIFEFIESSSLDGIWYWDLENPENQWMSERFWKILGFDPKDKEHKSIEWQKLVHEEDLKLALDNFHKHLEDSSYPYDQILRYKHANGSVVWIRCRGLAIRDENGKPIRMIGAHNDMTMVMDSLKKLESYNGLDKLNQDLTKKYKQEQTQRIEVQKINRTIERHINLIDKFIISATLDLDGVIASVSNAFCKVSGYTKEELLGKSYSKFLYPDIQDEFIKKIKNLEDNEILEEECKSLKKDGTTYWIFSTISALKNDDNERVGYSIFSIDITDKNIIKQNNLELKTVKETLDNAAKIAKLGTWEWDIKKDIIKFSKIANDIFGIQTGQFVDFETLKKLVVKDDKRRYRRIFNRAVKKKLSFNFEYRIYKSDEIRKIWVIGNPIVENNQVVRITGIVQDVTELKQVEEELEEAQKIARVGHYNYNANKDIFTNSYIIDEIFGFDNNKEKSLRVWQLLIHQEDRKRVTKYFKDVVALKDKFDIEYRVVNRKTQAIKWVHMLGELSFDRNGKISSYFGTIQDITKRKELESDLQQAHNVFEHTHDGILVTDEDGNILNVNKSYEKITGYKLEEVIGLNPSILKSGVHDDEFYKELWEEVKTNGYWSGEIHNKRKDGKIYQELLTINAIYNENGHICNYIGLFSDITKQRKQDKLILQQSRTAAIGEMLENIAHQWRQPLSIISTSSSGLKLLLEMDVNNEIPKEKVLNVLDDINKYTQYLSDTIEDFRSFFKGDMTQIKVFNVRDTLEKLLNLTKDSFSHSFITFIQDSNKEDLFVENNENILTQALINIYNNAKDALVENVDENRKRLFFLSSHRRGDLLHLHFRDNAGGIKREVLNQIFDPYFTTKHESIGTGLGLYMTYQIITKQLKGSIEVHNVTYEYKGEIHKGAEFTIKLPLSK</sequence>
<reference evidence="9 10" key="1">
    <citation type="submission" date="2017-10" db="EMBL/GenBank/DDBJ databases">
        <title>Genomics of the genus Arcobacter.</title>
        <authorList>
            <person name="Perez-Cataluna A."/>
            <person name="Figueras M.J."/>
        </authorList>
    </citation>
    <scope>NUCLEOTIDE SEQUENCE [LARGE SCALE GENOMIC DNA]</scope>
    <source>
        <strain evidence="9 10">CECT 8441</strain>
    </source>
</reference>
<name>A0A4Q1APC3_9BACT</name>
<keyword evidence="10" id="KW-1185">Reference proteome</keyword>
<dbReference type="CDD" id="cd00082">
    <property type="entry name" value="HisKA"/>
    <property type="match status" value="1"/>
</dbReference>
<dbReference type="PROSITE" id="PS50113">
    <property type="entry name" value="PAC"/>
    <property type="match status" value="5"/>
</dbReference>
<keyword evidence="4" id="KW-0808">Transferase</keyword>
<dbReference type="Proteomes" id="UP000289758">
    <property type="component" value="Unassembled WGS sequence"/>
</dbReference>
<feature type="domain" description="PAS" evidence="7">
    <location>
        <begin position="549"/>
        <end position="593"/>
    </location>
</feature>
<dbReference type="SUPFAM" id="SSF47384">
    <property type="entry name" value="Homodimeric domain of signal transducing histidine kinase"/>
    <property type="match status" value="1"/>
</dbReference>
<dbReference type="PROSITE" id="PS50109">
    <property type="entry name" value="HIS_KIN"/>
    <property type="match status" value="1"/>
</dbReference>
<dbReference type="InterPro" id="IPR013767">
    <property type="entry name" value="PAS_fold"/>
</dbReference>
<dbReference type="InterPro" id="IPR035965">
    <property type="entry name" value="PAS-like_dom_sf"/>
</dbReference>
<feature type="domain" description="PAC" evidence="8">
    <location>
        <begin position="499"/>
        <end position="552"/>
    </location>
</feature>
<evidence type="ECO:0000313" key="9">
    <source>
        <dbReference type="EMBL" id="RXK06297.1"/>
    </source>
</evidence>
<evidence type="ECO:0000256" key="2">
    <source>
        <dbReference type="ARBA" id="ARBA00012438"/>
    </source>
</evidence>
<dbReference type="SUPFAM" id="SSF55785">
    <property type="entry name" value="PYP-like sensor domain (PAS domain)"/>
    <property type="match status" value="5"/>
</dbReference>
<dbReference type="PROSITE" id="PS50112">
    <property type="entry name" value="PAS"/>
    <property type="match status" value="2"/>
</dbReference>
<dbReference type="InterPro" id="IPR013655">
    <property type="entry name" value="PAS_fold_3"/>
</dbReference>